<dbReference type="InterPro" id="IPR036237">
    <property type="entry name" value="Xyl_isomerase-like_sf"/>
</dbReference>
<evidence type="ECO:0000259" key="1">
    <source>
        <dbReference type="Pfam" id="PF01261"/>
    </source>
</evidence>
<dbReference type="Pfam" id="PF01261">
    <property type="entry name" value="AP_endonuc_2"/>
    <property type="match status" value="1"/>
</dbReference>
<dbReference type="EMBL" id="JBHSKX010000002">
    <property type="protein sequence ID" value="MFC5368289.1"/>
    <property type="molecule type" value="Genomic_DNA"/>
</dbReference>
<comment type="caution">
    <text evidence="2">The sequence shown here is derived from an EMBL/GenBank/DDBJ whole genome shotgun (WGS) entry which is preliminary data.</text>
</comment>
<protein>
    <submittedName>
        <fullName evidence="2">Sugar phosphate isomerase/epimerase family protein</fullName>
    </submittedName>
</protein>
<accession>A0ABD5RE61</accession>
<dbReference type="GO" id="GO:0016853">
    <property type="term" value="F:isomerase activity"/>
    <property type="evidence" value="ECO:0007669"/>
    <property type="project" value="UniProtKB-KW"/>
</dbReference>
<dbReference type="InterPro" id="IPR050312">
    <property type="entry name" value="IolE/XylAMocC-like"/>
</dbReference>
<feature type="domain" description="Xylose isomerase-like TIM barrel" evidence="1">
    <location>
        <begin position="21"/>
        <end position="234"/>
    </location>
</feature>
<proteinExistence type="predicted"/>
<keyword evidence="3" id="KW-1185">Reference proteome</keyword>
<evidence type="ECO:0000313" key="2">
    <source>
        <dbReference type="EMBL" id="MFC5368289.1"/>
    </source>
</evidence>
<sequence>MQTAVQLYSFRDLDWDLHRLLDRVADTGVDAVEFAGFPDTTVGAVADTMDRLGLAAAGLHTPYEQIEDDFGECVSAAELVDADAVVVPYLDETHFESESAVSRTARHLSDLAVVLEGHDVDLWYHNHEHEFVDVPGTDRTAFECLADWALDVQLELDVGWAVAAGEDPVALLEEYGDQIPAVHLKDVLVDSAAERGGRPVELGSGDVPVEKCARAARQADVDWLIYEHDAPSDPLASLEHAGSVLSTVN</sequence>
<keyword evidence="2" id="KW-0413">Isomerase</keyword>
<dbReference type="SUPFAM" id="SSF51658">
    <property type="entry name" value="Xylose isomerase-like"/>
    <property type="match status" value="1"/>
</dbReference>
<reference evidence="2 3" key="1">
    <citation type="journal article" date="2019" name="Int. J. Syst. Evol. Microbiol.">
        <title>The Global Catalogue of Microorganisms (GCM) 10K type strain sequencing project: providing services to taxonomists for standard genome sequencing and annotation.</title>
        <authorList>
            <consortium name="The Broad Institute Genomics Platform"/>
            <consortium name="The Broad Institute Genome Sequencing Center for Infectious Disease"/>
            <person name="Wu L."/>
            <person name="Ma J."/>
        </authorList>
    </citation>
    <scope>NUCLEOTIDE SEQUENCE [LARGE SCALE GENOMIC DNA]</scope>
    <source>
        <strain evidence="2 3">CGMCC 1.12237</strain>
    </source>
</reference>
<organism evidence="2 3">
    <name type="scientific">Salinirubrum litoreum</name>
    <dbReference type="NCBI Taxonomy" id="1126234"/>
    <lineage>
        <taxon>Archaea</taxon>
        <taxon>Methanobacteriati</taxon>
        <taxon>Methanobacteriota</taxon>
        <taxon>Stenosarchaea group</taxon>
        <taxon>Halobacteria</taxon>
        <taxon>Halobacteriales</taxon>
        <taxon>Haloferacaceae</taxon>
        <taxon>Salinirubrum</taxon>
    </lineage>
</organism>
<name>A0ABD5RE61_9EURY</name>
<dbReference type="Gene3D" id="3.20.20.150">
    <property type="entry name" value="Divalent-metal-dependent TIM barrel enzymes"/>
    <property type="match status" value="1"/>
</dbReference>
<dbReference type="PANTHER" id="PTHR12110:SF41">
    <property type="entry name" value="INOSOSE DEHYDRATASE"/>
    <property type="match status" value="1"/>
</dbReference>
<dbReference type="RefSeq" id="WP_227230557.1">
    <property type="nucleotide sequence ID" value="NZ_JAJCVJ010000002.1"/>
</dbReference>
<dbReference type="InterPro" id="IPR013022">
    <property type="entry name" value="Xyl_isomerase-like_TIM-brl"/>
</dbReference>
<evidence type="ECO:0000313" key="3">
    <source>
        <dbReference type="Proteomes" id="UP001596201"/>
    </source>
</evidence>
<dbReference type="Proteomes" id="UP001596201">
    <property type="component" value="Unassembled WGS sequence"/>
</dbReference>
<gene>
    <name evidence="2" type="ORF">ACFPJ5_15275</name>
</gene>
<dbReference type="PANTHER" id="PTHR12110">
    <property type="entry name" value="HYDROXYPYRUVATE ISOMERASE"/>
    <property type="match status" value="1"/>
</dbReference>
<dbReference type="AlphaFoldDB" id="A0ABD5RE61"/>